<protein>
    <submittedName>
        <fullName evidence="2">Uncharacterized protein</fullName>
    </submittedName>
</protein>
<feature type="compositionally biased region" description="Basic and acidic residues" evidence="1">
    <location>
        <begin position="150"/>
        <end position="159"/>
    </location>
</feature>
<feature type="non-terminal residue" evidence="2">
    <location>
        <position position="1"/>
    </location>
</feature>
<dbReference type="GeneID" id="20092110"/>
<evidence type="ECO:0000256" key="1">
    <source>
        <dbReference type="SAM" id="MobiDB-lite"/>
    </source>
</evidence>
<proteinExistence type="predicted"/>
<name>A0A024T852_9STRA</name>
<dbReference type="AlphaFoldDB" id="A0A024T852"/>
<organism evidence="2">
    <name type="scientific">Aphanomyces invadans</name>
    <dbReference type="NCBI Taxonomy" id="157072"/>
    <lineage>
        <taxon>Eukaryota</taxon>
        <taxon>Sar</taxon>
        <taxon>Stramenopiles</taxon>
        <taxon>Oomycota</taxon>
        <taxon>Saprolegniomycetes</taxon>
        <taxon>Saprolegniales</taxon>
        <taxon>Verrucalvaceae</taxon>
        <taxon>Aphanomyces</taxon>
    </lineage>
</organism>
<dbReference type="RefSeq" id="XP_008881260.1">
    <property type="nucleotide sequence ID" value="XM_008883038.1"/>
</dbReference>
<gene>
    <name evidence="2" type="ORF">H310_15060</name>
</gene>
<accession>A0A024T852</accession>
<dbReference type="VEuPathDB" id="FungiDB:H310_15060"/>
<reference evidence="2" key="1">
    <citation type="submission" date="2013-12" db="EMBL/GenBank/DDBJ databases">
        <title>The Genome Sequence of Aphanomyces invadans NJM9701.</title>
        <authorList>
            <consortium name="The Broad Institute Genomics Platform"/>
            <person name="Russ C."/>
            <person name="Tyler B."/>
            <person name="van West P."/>
            <person name="Dieguez-Uribeondo J."/>
            <person name="Young S.K."/>
            <person name="Zeng Q."/>
            <person name="Gargeya S."/>
            <person name="Fitzgerald M."/>
            <person name="Abouelleil A."/>
            <person name="Alvarado L."/>
            <person name="Chapman S.B."/>
            <person name="Gainer-Dewar J."/>
            <person name="Goldberg J."/>
            <person name="Griggs A."/>
            <person name="Gujja S."/>
            <person name="Hansen M."/>
            <person name="Howarth C."/>
            <person name="Imamovic A."/>
            <person name="Ireland A."/>
            <person name="Larimer J."/>
            <person name="McCowan C."/>
            <person name="Murphy C."/>
            <person name="Pearson M."/>
            <person name="Poon T.W."/>
            <person name="Priest M."/>
            <person name="Roberts A."/>
            <person name="Saif S."/>
            <person name="Shea T."/>
            <person name="Sykes S."/>
            <person name="Wortman J."/>
            <person name="Nusbaum C."/>
            <person name="Birren B."/>
        </authorList>
    </citation>
    <scope>NUCLEOTIDE SEQUENCE [LARGE SCALE GENOMIC DNA]</scope>
    <source>
        <strain evidence="2">NJM9701</strain>
    </source>
</reference>
<feature type="region of interest" description="Disordered" evidence="1">
    <location>
        <begin position="136"/>
        <end position="159"/>
    </location>
</feature>
<sequence>VIQFASLFIEHTKAFICGKPCNLLDHDTNLVSTVTCPAHCEFSDWIAFFCDKVSSVATSTRTIAREPLNGGNSRPELQRIQHYGPPACETGDWTTQECSAETCTAVRTREQLYPIRGPGNPCSPYKKTPCKLDAVLSPGPSGARAAPQDPHARDHFQRV</sequence>
<dbReference type="EMBL" id="KI914104">
    <property type="protein sequence ID" value="ETV90104.1"/>
    <property type="molecule type" value="Genomic_DNA"/>
</dbReference>
<dbReference type="OrthoDB" id="347314at2759"/>
<evidence type="ECO:0000313" key="2">
    <source>
        <dbReference type="EMBL" id="ETV90104.1"/>
    </source>
</evidence>